<protein>
    <recommendedName>
        <fullName evidence="1">Prolyl 4-hydroxylase alpha subunit Fe(2+) 2OG dioxygenase domain-containing protein</fullName>
    </recommendedName>
</protein>
<evidence type="ECO:0000313" key="3">
    <source>
        <dbReference type="Proteomes" id="UP001499933"/>
    </source>
</evidence>
<gene>
    <name evidence="2" type="ORF">GCM10009776_13780</name>
</gene>
<dbReference type="RefSeq" id="WP_344092711.1">
    <property type="nucleotide sequence ID" value="NZ_BAAAOG010000002.1"/>
</dbReference>
<dbReference type="Proteomes" id="UP001499933">
    <property type="component" value="Unassembled WGS sequence"/>
</dbReference>
<dbReference type="EMBL" id="BAAAOG010000002">
    <property type="protein sequence ID" value="GAA1953165.1"/>
    <property type="molecule type" value="Genomic_DNA"/>
</dbReference>
<evidence type="ECO:0000259" key="1">
    <source>
        <dbReference type="Pfam" id="PF13640"/>
    </source>
</evidence>
<name>A0ABN2QIL8_9MICO</name>
<dbReference type="Gene3D" id="2.60.120.620">
    <property type="entry name" value="q2cbj1_9rhob like domain"/>
    <property type="match status" value="1"/>
</dbReference>
<accession>A0ABN2QIL8</accession>
<sequence length="252" mass="27703">MIEHHTPVVSTATESCIVVDDFLPQAAFEEVFRFCNAADYTMVHSAKVQKVWRLHDGLPLRGESFHYRTSGNAANDARGYPTGTPLDHFVDALLASMDRVEQMVGRPVRDWQEVTIAPWVYPAGSGLSLHQDTGRSGPGRSFTGSYTYYVNSQWNLHWGGWLLVFAPHGGARPSLPAQPSVSPPWLSDALEAPLVRESSIATAILPAPNRIVFISPRAPHLITRVDQNAGSHARVSLAGFFHRDEELAGARP</sequence>
<feature type="domain" description="Prolyl 4-hydroxylase alpha subunit Fe(2+) 2OG dioxygenase" evidence="1">
    <location>
        <begin position="120"/>
        <end position="242"/>
    </location>
</feature>
<dbReference type="Pfam" id="PF13640">
    <property type="entry name" value="2OG-FeII_Oxy_3"/>
    <property type="match status" value="1"/>
</dbReference>
<dbReference type="InterPro" id="IPR044862">
    <property type="entry name" value="Pro_4_hyd_alph_FE2OG_OXY"/>
</dbReference>
<comment type="caution">
    <text evidence="2">The sequence shown here is derived from an EMBL/GenBank/DDBJ whole genome shotgun (WGS) entry which is preliminary data.</text>
</comment>
<proteinExistence type="predicted"/>
<evidence type="ECO:0000313" key="2">
    <source>
        <dbReference type="EMBL" id="GAA1953165.1"/>
    </source>
</evidence>
<reference evidence="2 3" key="1">
    <citation type="journal article" date="2019" name="Int. J. Syst. Evol. Microbiol.">
        <title>The Global Catalogue of Microorganisms (GCM) 10K type strain sequencing project: providing services to taxonomists for standard genome sequencing and annotation.</title>
        <authorList>
            <consortium name="The Broad Institute Genomics Platform"/>
            <consortium name="The Broad Institute Genome Sequencing Center for Infectious Disease"/>
            <person name="Wu L."/>
            <person name="Ma J."/>
        </authorList>
    </citation>
    <scope>NUCLEOTIDE SEQUENCE [LARGE SCALE GENOMIC DNA]</scope>
    <source>
        <strain evidence="2 3">JCM 14901</strain>
    </source>
</reference>
<organism evidence="2 3">
    <name type="scientific">Microbacterium deminutum</name>
    <dbReference type="NCBI Taxonomy" id="344164"/>
    <lineage>
        <taxon>Bacteria</taxon>
        <taxon>Bacillati</taxon>
        <taxon>Actinomycetota</taxon>
        <taxon>Actinomycetes</taxon>
        <taxon>Micrococcales</taxon>
        <taxon>Microbacteriaceae</taxon>
        <taxon>Microbacterium</taxon>
    </lineage>
</organism>
<keyword evidence="3" id="KW-1185">Reference proteome</keyword>